<accession>K1V4A1</accession>
<name>K1V4A1_TRIAC</name>
<keyword evidence="2" id="KW-1185">Reference proteome</keyword>
<evidence type="ECO:0000313" key="2">
    <source>
        <dbReference type="Proteomes" id="UP000006757"/>
    </source>
</evidence>
<dbReference type="EMBL" id="AMBO01000381">
    <property type="protein sequence ID" value="EKC98809.1"/>
    <property type="molecule type" value="Genomic_DNA"/>
</dbReference>
<evidence type="ECO:0000313" key="1">
    <source>
        <dbReference type="EMBL" id="EKC98809.1"/>
    </source>
</evidence>
<dbReference type="AlphaFoldDB" id="K1V4A1"/>
<protein>
    <submittedName>
        <fullName evidence="1">Uncharacterized protein</fullName>
    </submittedName>
</protein>
<reference evidence="1 2" key="1">
    <citation type="journal article" date="2012" name="Eukaryot. Cell">
        <title>Genome sequence of the Trichosporon asahii environmental strain CBS 8904.</title>
        <authorList>
            <person name="Yang R.Y."/>
            <person name="Li H.T."/>
            <person name="Zhu H."/>
            <person name="Zhou G.P."/>
            <person name="Wang M."/>
            <person name="Wang L."/>
        </authorList>
    </citation>
    <scope>NUCLEOTIDE SEQUENCE [LARGE SCALE GENOMIC DNA]</scope>
    <source>
        <strain evidence="1 2">CBS 8904</strain>
    </source>
</reference>
<organism evidence="1 2">
    <name type="scientific">Trichosporon asahii var. asahii (strain CBS 8904)</name>
    <name type="common">Yeast</name>
    <dbReference type="NCBI Taxonomy" id="1220162"/>
    <lineage>
        <taxon>Eukaryota</taxon>
        <taxon>Fungi</taxon>
        <taxon>Dikarya</taxon>
        <taxon>Basidiomycota</taxon>
        <taxon>Agaricomycotina</taxon>
        <taxon>Tremellomycetes</taxon>
        <taxon>Trichosporonales</taxon>
        <taxon>Trichosporonaceae</taxon>
        <taxon>Trichosporon</taxon>
    </lineage>
</organism>
<sequence>MPYTPEPNLLDVASVADHELAVSLHLALWNLRPPLAAVGRSTPHLRLFRTRTRRLLRLLWLSRRAKRVYARGPGPWPSACRRSEAGLCRAWLSLTHIFDGSTVILGNQVPLTLPAGEDRQHPGAAELIDLYSRMGWKVLRAVRDAEMVSTALQHLNDTGLKYRWSDLGPEGCFFALPFGDVPSQPTPEKDHKPSATEMLLREEGWTVLATYSRPQAQDYAATLGILAQHHLILWKQVEDNGCFLLAARLPKESASEVPQGVNSATDPAVETVVTEEDAMLESYYRSQNYVLVRISYRFHYKLCSGLDGLRERGMHIRYTRLTAPYNAGPDTECVVAVHCGPFKEPKYGGRKSERDAALRKDGWAVLVTFSPEQAANVRKTLERMHAHGVPLEWRYSEEGKWGTHIHARCNWPIVDDERHEGDDAIIVASAADDDAVRHGICQGLRDLDSAGMGMQWRLRDGVITVSPWDAF</sequence>
<dbReference type="InParanoid" id="K1V4A1"/>
<gene>
    <name evidence="1" type="ORF">A1Q2_06912</name>
</gene>
<proteinExistence type="predicted"/>
<dbReference type="HOGENOM" id="CLU_046179_0_0_1"/>
<comment type="caution">
    <text evidence="1">The sequence shown here is derived from an EMBL/GenBank/DDBJ whole genome shotgun (WGS) entry which is preliminary data.</text>
</comment>
<dbReference type="Proteomes" id="UP000006757">
    <property type="component" value="Unassembled WGS sequence"/>
</dbReference>